<proteinExistence type="predicted"/>
<sequence length="212" mass="23646">MQKQDIQQKNNQSLTDKTKVGLTRRELLVGIMASVGVVSTMGCVDNFEKSISSPAADSPSKQDDLQFYSQEQFELISVLADLIIPNTDTLGALAVGVPAMMDTLYAQWASESSKEKHTKEITQVSTGLNDLLSEDFLAAPSDKQIEILSNYDQQAFSSNWDQTWAYRAIKSLIAQFYYLSEVGATKELRYELVPGRWEACVPFEKIGRTWAA</sequence>
<accession>A0ABS9D3N3</accession>
<keyword evidence="2" id="KW-1185">Reference proteome</keyword>
<name>A0ABS9D3N3_9ALTE</name>
<dbReference type="RefSeq" id="WP_235311053.1">
    <property type="nucleotide sequence ID" value="NZ_JAKGAS010000002.1"/>
</dbReference>
<evidence type="ECO:0000313" key="1">
    <source>
        <dbReference type="EMBL" id="MCF2947534.1"/>
    </source>
</evidence>
<protein>
    <submittedName>
        <fullName evidence="1">Gluconate 2-dehydrogenase subunit 3 family protein</fullName>
    </submittedName>
</protein>
<gene>
    <name evidence="1" type="ORF">L0668_05400</name>
</gene>
<dbReference type="EMBL" id="JAKGAS010000002">
    <property type="protein sequence ID" value="MCF2947534.1"/>
    <property type="molecule type" value="Genomic_DNA"/>
</dbReference>
<dbReference type="Proteomes" id="UP001521137">
    <property type="component" value="Unassembled WGS sequence"/>
</dbReference>
<dbReference type="Pfam" id="PF13618">
    <property type="entry name" value="Gluconate_2-dh3"/>
    <property type="match status" value="1"/>
</dbReference>
<comment type="caution">
    <text evidence="1">The sequence shown here is derived from an EMBL/GenBank/DDBJ whole genome shotgun (WGS) entry which is preliminary data.</text>
</comment>
<reference evidence="1 2" key="1">
    <citation type="submission" date="2022-01" db="EMBL/GenBank/DDBJ databases">
        <title>Paraglaciecola sp. G1-23.</title>
        <authorList>
            <person name="Jin M.S."/>
            <person name="Han D.M."/>
            <person name="Kim H.M."/>
            <person name="Jeon C.O."/>
        </authorList>
    </citation>
    <scope>NUCLEOTIDE SEQUENCE [LARGE SCALE GENOMIC DNA]</scope>
    <source>
        <strain evidence="1 2">G1-23</strain>
    </source>
</reference>
<organism evidence="1 2">
    <name type="scientific">Paraglaciecola algarum</name>
    <dbReference type="NCBI Taxonomy" id="3050085"/>
    <lineage>
        <taxon>Bacteria</taxon>
        <taxon>Pseudomonadati</taxon>
        <taxon>Pseudomonadota</taxon>
        <taxon>Gammaproteobacteria</taxon>
        <taxon>Alteromonadales</taxon>
        <taxon>Alteromonadaceae</taxon>
        <taxon>Paraglaciecola</taxon>
    </lineage>
</organism>
<evidence type="ECO:0000313" key="2">
    <source>
        <dbReference type="Proteomes" id="UP001521137"/>
    </source>
</evidence>
<dbReference type="InterPro" id="IPR027056">
    <property type="entry name" value="Gluconate_2DH_su3"/>
</dbReference>